<organism evidence="1">
    <name type="scientific">Cupriavidus pinatubonensis (strain JMP 134 / LMG 1197)</name>
    <name type="common">Cupriavidus necator (strain JMP 134)</name>
    <dbReference type="NCBI Taxonomy" id="264198"/>
    <lineage>
        <taxon>Bacteria</taxon>
        <taxon>Pseudomonadati</taxon>
        <taxon>Pseudomonadota</taxon>
        <taxon>Betaproteobacteria</taxon>
        <taxon>Burkholderiales</taxon>
        <taxon>Burkholderiaceae</taxon>
        <taxon>Cupriavidus</taxon>
    </lineage>
</organism>
<keyword evidence="1" id="KW-0808">Transferase</keyword>
<dbReference type="PANTHER" id="PTHR43179">
    <property type="entry name" value="RHAMNOSYLTRANSFERASE WBBL"/>
    <property type="match status" value="1"/>
</dbReference>
<proteinExistence type="predicted"/>
<dbReference type="KEGG" id="reu:Reut_A0724"/>
<dbReference type="Gene3D" id="3.90.550.10">
    <property type="entry name" value="Spore Coat Polysaccharide Biosynthesis Protein SpsA, Chain A"/>
    <property type="match status" value="1"/>
</dbReference>
<evidence type="ECO:0000313" key="1">
    <source>
        <dbReference type="EMBL" id="AAZ60106.1"/>
    </source>
</evidence>
<dbReference type="InterPro" id="IPR029044">
    <property type="entry name" value="Nucleotide-diphossugar_trans"/>
</dbReference>
<reference evidence="1" key="1">
    <citation type="submission" date="2005-08" db="EMBL/GenBank/DDBJ databases">
        <title>Complete sequence of Chromosome1 of Ralstonia eutropha JMP134.</title>
        <authorList>
            <person name="Copeland A."/>
            <person name="Lucas S."/>
            <person name="Lapidus A."/>
            <person name="Barry K."/>
            <person name="Detter J.C."/>
            <person name="Glavina T."/>
            <person name="Hammon N."/>
            <person name="Israni S."/>
            <person name="Pitluck S."/>
            <person name="Goltsman E."/>
            <person name="Martinez M."/>
            <person name="Schmutz J."/>
            <person name="Larimer F."/>
            <person name="Land M."/>
            <person name="Lykidis A."/>
            <person name="Richardson P."/>
        </authorList>
    </citation>
    <scope>NUCLEOTIDE SEQUENCE</scope>
    <source>
        <strain evidence="1">JMP134</strain>
    </source>
</reference>
<sequence length="253" mass="28479">MQITFSIVSHGQSALLPPLLAQLQVLSESEPFKVIVTENIPDERPILPAHATCPIEWVVNADPKGFGANHNAAFQRCATPLFMVLNPDVRLPVDFGLDALASQVKAHPGVAGPRVLAPDGRVEDSARRVPGVLRLALRRLRRVSAPDYPVTTVTQQVDWIAGMCMLFDSDSFLRVGGFDERYHLYCEDIDICLRLHRRGKAVSWVQSSRVIHDAQRQSHRDWRYLSWHIKSQIKLLTSAAYWGYRLLPAVRQS</sequence>
<dbReference type="OrthoDB" id="9771846at2"/>
<dbReference type="eggNOG" id="COG1216">
    <property type="taxonomic scope" value="Bacteria"/>
</dbReference>
<accession>Q474S7</accession>
<dbReference type="GO" id="GO:0016740">
    <property type="term" value="F:transferase activity"/>
    <property type="evidence" value="ECO:0007669"/>
    <property type="project" value="UniProtKB-KW"/>
</dbReference>
<dbReference type="SUPFAM" id="SSF53448">
    <property type="entry name" value="Nucleotide-diphospho-sugar transferases"/>
    <property type="match status" value="1"/>
</dbReference>
<dbReference type="CAZy" id="GT2">
    <property type="family name" value="Glycosyltransferase Family 2"/>
</dbReference>
<dbReference type="AlphaFoldDB" id="Q474S7"/>
<dbReference type="PANTHER" id="PTHR43179:SF7">
    <property type="entry name" value="RHAMNOSYLTRANSFERASE WBBL"/>
    <property type="match status" value="1"/>
</dbReference>
<dbReference type="HOGENOM" id="CLU_023845_0_4_4"/>
<name>Q474S7_CUPPJ</name>
<protein>
    <submittedName>
        <fullName evidence="1">Glycosyl transferase, family 2</fullName>
    </submittedName>
</protein>
<dbReference type="EMBL" id="CP000090">
    <property type="protein sequence ID" value="AAZ60106.1"/>
    <property type="molecule type" value="Genomic_DNA"/>
</dbReference>
<gene>
    <name evidence="1" type="ordered locus">Reut_A0724</name>
</gene>
<dbReference type="STRING" id="264198.Reut_A0724"/>